<proteinExistence type="predicted"/>
<dbReference type="AlphaFoldDB" id="A0A2V3WAP1"/>
<dbReference type="GO" id="GO:0016020">
    <property type="term" value="C:membrane"/>
    <property type="evidence" value="ECO:0007669"/>
    <property type="project" value="TreeGrafter"/>
</dbReference>
<comment type="caution">
    <text evidence="2">The sequence shown here is derived from an EMBL/GenBank/DDBJ whole genome shotgun (WGS) entry which is preliminary data.</text>
</comment>
<keyword evidence="3" id="KW-1185">Reference proteome</keyword>
<feature type="domain" description="AB hydrolase-1" evidence="1">
    <location>
        <begin position="24"/>
        <end position="280"/>
    </location>
</feature>
<dbReference type="OrthoDB" id="252464at2"/>
<dbReference type="InterPro" id="IPR029058">
    <property type="entry name" value="AB_hydrolase_fold"/>
</dbReference>
<organism evidence="2 3">
    <name type="scientific">Pseudogracilibacillus auburnensis</name>
    <dbReference type="NCBI Taxonomy" id="1494959"/>
    <lineage>
        <taxon>Bacteria</taxon>
        <taxon>Bacillati</taxon>
        <taxon>Bacillota</taxon>
        <taxon>Bacilli</taxon>
        <taxon>Bacillales</taxon>
        <taxon>Bacillaceae</taxon>
        <taxon>Pseudogracilibacillus</taxon>
    </lineage>
</organism>
<dbReference type="InterPro" id="IPR050266">
    <property type="entry name" value="AB_hydrolase_sf"/>
</dbReference>
<gene>
    <name evidence="2" type="ORF">DFR56_101219</name>
</gene>
<dbReference type="PANTHER" id="PTHR43798">
    <property type="entry name" value="MONOACYLGLYCEROL LIPASE"/>
    <property type="match status" value="1"/>
</dbReference>
<evidence type="ECO:0000313" key="2">
    <source>
        <dbReference type="EMBL" id="PXW90308.1"/>
    </source>
</evidence>
<dbReference type="Proteomes" id="UP000247978">
    <property type="component" value="Unassembled WGS sequence"/>
</dbReference>
<sequence>MNIKKVLLDNGEEIAYREREGGEKPILLIHGNMTSSKHWDLLMEAFDSNYKLYAVDLRGFGFSSYRNRIQAIKDFSDDVKGFVDAIGLKNFSIIGWSTGGAVAMQFEIDYPCLCKKMVLLASGSTRGYPMFETNEDGTANGERRLQSISDIEQDSRTIGMQYLYDSKDREGLKAVWNAVIYTDKRPDEMKYEEYIDDMLTQRNLADVYHALNTFNISSVDNGINKGTNEAALIEIPILVLYGDRDYVVTEQMTKEIIEDLGHVTRFIRLKNTGHSPMIDDLQQVKTEMEKFID</sequence>
<name>A0A2V3WAP1_9BACI</name>
<dbReference type="SUPFAM" id="SSF53474">
    <property type="entry name" value="alpha/beta-Hydrolases"/>
    <property type="match status" value="1"/>
</dbReference>
<dbReference type="InterPro" id="IPR000073">
    <property type="entry name" value="AB_hydrolase_1"/>
</dbReference>
<dbReference type="PRINTS" id="PR00111">
    <property type="entry name" value="ABHYDROLASE"/>
</dbReference>
<dbReference type="Pfam" id="PF00561">
    <property type="entry name" value="Abhydrolase_1"/>
    <property type="match status" value="1"/>
</dbReference>
<evidence type="ECO:0000259" key="1">
    <source>
        <dbReference type="Pfam" id="PF00561"/>
    </source>
</evidence>
<dbReference type="Gene3D" id="3.40.50.1820">
    <property type="entry name" value="alpha/beta hydrolase"/>
    <property type="match status" value="1"/>
</dbReference>
<accession>A0A2V3WAP1</accession>
<evidence type="ECO:0000313" key="3">
    <source>
        <dbReference type="Proteomes" id="UP000247978"/>
    </source>
</evidence>
<reference evidence="2 3" key="1">
    <citation type="submission" date="2018-05" db="EMBL/GenBank/DDBJ databases">
        <title>Genomic Encyclopedia of Type Strains, Phase IV (KMG-IV): sequencing the most valuable type-strain genomes for metagenomic binning, comparative biology and taxonomic classification.</title>
        <authorList>
            <person name="Goeker M."/>
        </authorList>
    </citation>
    <scope>NUCLEOTIDE SEQUENCE [LARGE SCALE GENOMIC DNA]</scope>
    <source>
        <strain evidence="2 3">DSM 28556</strain>
    </source>
</reference>
<dbReference type="RefSeq" id="WP_110393579.1">
    <property type="nucleotide sequence ID" value="NZ_JADIJL010000014.1"/>
</dbReference>
<dbReference type="PANTHER" id="PTHR43798:SF33">
    <property type="entry name" value="HYDROLASE, PUTATIVE (AFU_ORTHOLOGUE AFUA_2G14860)-RELATED"/>
    <property type="match status" value="1"/>
</dbReference>
<dbReference type="EMBL" id="QJJQ01000001">
    <property type="protein sequence ID" value="PXW90308.1"/>
    <property type="molecule type" value="Genomic_DNA"/>
</dbReference>
<protein>
    <submittedName>
        <fullName evidence="2">Pimeloyl-ACP methyl ester carboxylesterase</fullName>
    </submittedName>
</protein>